<name>A0A173X3C6_9FIRM</name>
<evidence type="ECO:0000313" key="3">
    <source>
        <dbReference type="Proteomes" id="UP000095362"/>
    </source>
</evidence>
<reference evidence="2 3" key="1">
    <citation type="submission" date="2015-09" db="EMBL/GenBank/DDBJ databases">
        <authorList>
            <consortium name="Pathogen Informatics"/>
        </authorList>
    </citation>
    <scope>NUCLEOTIDE SEQUENCE [LARGE SCALE GENOMIC DNA]</scope>
    <source>
        <strain evidence="2 3">2789STDY5834866</strain>
    </source>
</reference>
<feature type="coiled-coil region" evidence="1">
    <location>
        <begin position="591"/>
        <end position="645"/>
    </location>
</feature>
<feature type="coiled-coil region" evidence="1">
    <location>
        <begin position="483"/>
        <end position="534"/>
    </location>
</feature>
<evidence type="ECO:0000256" key="1">
    <source>
        <dbReference type="SAM" id="Coils"/>
    </source>
</evidence>
<proteinExistence type="predicted"/>
<dbReference type="InterPro" id="IPR027417">
    <property type="entry name" value="P-loop_NTPase"/>
</dbReference>
<dbReference type="NCBIfam" id="NF045780">
    <property type="entry name" value="TrlF_fam_ATP"/>
    <property type="match status" value="1"/>
</dbReference>
<organism evidence="2 3">
    <name type="scientific">Coprococcus comes</name>
    <dbReference type="NCBI Taxonomy" id="410072"/>
    <lineage>
        <taxon>Bacteria</taxon>
        <taxon>Bacillati</taxon>
        <taxon>Bacillota</taxon>
        <taxon>Clostridia</taxon>
        <taxon>Lachnospirales</taxon>
        <taxon>Lachnospiraceae</taxon>
        <taxon>Coprococcus</taxon>
    </lineage>
</organism>
<dbReference type="Proteomes" id="UP000095362">
    <property type="component" value="Unassembled WGS sequence"/>
</dbReference>
<dbReference type="InterPro" id="IPR054787">
    <property type="entry name" value="TrlF_ATPase"/>
</dbReference>
<dbReference type="EMBL" id="CYZK01000001">
    <property type="protein sequence ID" value="CUN46272.1"/>
    <property type="molecule type" value="Genomic_DNA"/>
</dbReference>
<dbReference type="RefSeq" id="WP_055260417.1">
    <property type="nucleotide sequence ID" value="NZ_CYZK01000001.1"/>
</dbReference>
<dbReference type="AlphaFoldDB" id="A0A173X3C6"/>
<keyword evidence="1" id="KW-0175">Coiled coil</keyword>
<sequence>MDKERGSIWRRWDLHLHTPGTLKNDNYAGTTLEEKWDNFYSAIKEYIGDGSNPDKVVSVIGITDYLSIQNYLKVKNDNRLPETVKMVLPNVEMRLTLTASEAPVNIHFLFDPKIVDDLETRFFGKLSFSYAGGCYSATRNELIRFGHTLDQTLEGNQAFKKGAEQYLVELSAVRQLFKNDPELRKHTLIVVANSSTDGASGIGKKGGNSQTDALRKSVYQFADAIFSAQPSDRRYFLGEGVDDFQKVIDLYGSLMPCVHGSDAHSIEKIFEPDQQRYCWIKADTTFEGLLQILYEPAERVVIQSNRPDAKDPHQIIESITFEDNNFQRTPIVFNDSLTCIIGGKSTGKSLLLRQLAQSIDNSYTQKQEKDLTQRTPFKVDKATVLWKDKTSDSRRIVYIPQSFLSRIVDDAEESSEISKIIHDILLQEPNIKEAYKEFQQKQDILDSRVAANINEYCKLTTSIRNLEDEIKKEGHADTFRTTIKSLEAERAQLASVINISDEELDNYTKLEKELRESDSKIEKLSRDLKLLKEMPDPVAVIPGYFRTNDCINIEHLFEKFFESSADDLLNAISESESILCAEWRKKVKTIKESLSNEIKEIECSLREKRTLYEQMKVKVDQNTQLQILSKKITEENKKLTEAEKRNATLSSYYNEANKLKKAIISSQEEYRSICEGYCNVVNETGTKKTTNLTFDAQTVWKKRDFFQSLMNSLNNRNFSNFRNTYHLDLSSPDSIKNYDNILLENLWTAIVEPDKEGGLNIKGAFNLASVLREIFKNWYNIHYIVKSGHDTIEEMSPGKKALVLLEMLISLEDSLCPILIDQPEDDLDNRSIYDDLVNFIREKKHERQIIIVTHNANVVLGADAEEVIIANQMGQDSPNEEYRFEYRSGSIENNELVVRHDGLECIGVLYKKGIQTQICDILEGGRPAFEKRQHKYFSVEHHN</sequence>
<protein>
    <submittedName>
        <fullName evidence="2">ATPase involved in DNA repair</fullName>
    </submittedName>
</protein>
<dbReference type="SUPFAM" id="SSF52540">
    <property type="entry name" value="P-loop containing nucleoside triphosphate hydrolases"/>
    <property type="match status" value="1"/>
</dbReference>
<dbReference type="Gene3D" id="3.40.50.300">
    <property type="entry name" value="P-loop containing nucleotide triphosphate hydrolases"/>
    <property type="match status" value="1"/>
</dbReference>
<evidence type="ECO:0000313" key="2">
    <source>
        <dbReference type="EMBL" id="CUN46272.1"/>
    </source>
</evidence>
<accession>A0A173X3C6</accession>
<gene>
    <name evidence="2" type="ORF">ERS852481_00222</name>
</gene>